<name>A0ABW0HPE6_9BACL</name>
<dbReference type="EMBL" id="JBHSMI010000012">
    <property type="protein sequence ID" value="MFC5402375.1"/>
    <property type="molecule type" value="Genomic_DNA"/>
</dbReference>
<organism evidence="1 2">
    <name type="scientific">Cohnella soli</name>
    <dbReference type="NCBI Taxonomy" id="425005"/>
    <lineage>
        <taxon>Bacteria</taxon>
        <taxon>Bacillati</taxon>
        <taxon>Bacillota</taxon>
        <taxon>Bacilli</taxon>
        <taxon>Bacillales</taxon>
        <taxon>Paenibacillaceae</taxon>
        <taxon>Cohnella</taxon>
    </lineage>
</organism>
<gene>
    <name evidence="1" type="ORF">ACFPOF_06460</name>
</gene>
<dbReference type="RefSeq" id="WP_378130766.1">
    <property type="nucleotide sequence ID" value="NZ_JBHSMI010000012.1"/>
</dbReference>
<dbReference type="Proteomes" id="UP001596113">
    <property type="component" value="Unassembled WGS sequence"/>
</dbReference>
<accession>A0ABW0HPE6</accession>
<evidence type="ECO:0000313" key="2">
    <source>
        <dbReference type="Proteomes" id="UP001596113"/>
    </source>
</evidence>
<keyword evidence="2" id="KW-1185">Reference proteome</keyword>
<reference evidence="2" key="1">
    <citation type="journal article" date="2019" name="Int. J. Syst. Evol. Microbiol.">
        <title>The Global Catalogue of Microorganisms (GCM) 10K type strain sequencing project: providing services to taxonomists for standard genome sequencing and annotation.</title>
        <authorList>
            <consortium name="The Broad Institute Genomics Platform"/>
            <consortium name="The Broad Institute Genome Sequencing Center for Infectious Disease"/>
            <person name="Wu L."/>
            <person name="Ma J."/>
        </authorList>
    </citation>
    <scope>NUCLEOTIDE SEQUENCE [LARGE SCALE GENOMIC DNA]</scope>
    <source>
        <strain evidence="2">CGMCC 1.18575</strain>
    </source>
</reference>
<sequence length="112" mass="12819">MRIDLSAFKENLPEQREYLQGLTPGLFRAIDAAHHVAKSDAVDWSGFTLEEAKRALEMAMYYESDENIDEIDLENGVPNEGNAIHEFLHNVQVISKFKHIQPEKAGEEIIFF</sequence>
<proteinExistence type="predicted"/>
<comment type="caution">
    <text evidence="1">The sequence shown here is derived from an EMBL/GenBank/DDBJ whole genome shotgun (WGS) entry which is preliminary data.</text>
</comment>
<protein>
    <submittedName>
        <fullName evidence="1">Uncharacterized protein</fullName>
    </submittedName>
</protein>
<evidence type="ECO:0000313" key="1">
    <source>
        <dbReference type="EMBL" id="MFC5402375.1"/>
    </source>
</evidence>